<proteinExistence type="predicted"/>
<reference evidence="2" key="1">
    <citation type="journal article" date="2023" name="Mol. Phylogenet. Evol.">
        <title>Genome-scale phylogeny and comparative genomics of the fungal order Sordariales.</title>
        <authorList>
            <person name="Hensen N."/>
            <person name="Bonometti L."/>
            <person name="Westerberg I."/>
            <person name="Brannstrom I.O."/>
            <person name="Guillou S."/>
            <person name="Cros-Aarteil S."/>
            <person name="Calhoun S."/>
            <person name="Haridas S."/>
            <person name="Kuo A."/>
            <person name="Mondo S."/>
            <person name="Pangilinan J."/>
            <person name="Riley R."/>
            <person name="LaButti K."/>
            <person name="Andreopoulos B."/>
            <person name="Lipzen A."/>
            <person name="Chen C."/>
            <person name="Yan M."/>
            <person name="Daum C."/>
            <person name="Ng V."/>
            <person name="Clum A."/>
            <person name="Steindorff A."/>
            <person name="Ohm R.A."/>
            <person name="Martin F."/>
            <person name="Silar P."/>
            <person name="Natvig D.O."/>
            <person name="Lalanne C."/>
            <person name="Gautier V."/>
            <person name="Ament-Velasquez S.L."/>
            <person name="Kruys A."/>
            <person name="Hutchinson M.I."/>
            <person name="Powell A.J."/>
            <person name="Barry K."/>
            <person name="Miller A.N."/>
            <person name="Grigoriev I.V."/>
            <person name="Debuchy R."/>
            <person name="Gladieux P."/>
            <person name="Hiltunen Thoren M."/>
            <person name="Johannesson H."/>
        </authorList>
    </citation>
    <scope>NUCLEOTIDE SEQUENCE</scope>
    <source>
        <strain evidence="2">SMH4131-1</strain>
    </source>
</reference>
<name>A0AAE0IXX0_9PEZI</name>
<keyword evidence="1" id="KW-0732">Signal</keyword>
<dbReference type="AlphaFoldDB" id="A0AAE0IXX0"/>
<evidence type="ECO:0000256" key="1">
    <source>
        <dbReference type="SAM" id="SignalP"/>
    </source>
</evidence>
<accession>A0AAE0IXX0</accession>
<feature type="chain" id="PRO_5041986655" description="Secreted protein" evidence="1">
    <location>
        <begin position="25"/>
        <end position="86"/>
    </location>
</feature>
<sequence>MSTTWKIHLCSLSLSLSLVASCVARPPVSQYRPSFGFYTPVCSRTNGCLGVRLRVPSNVGTLPQQRGGGMEKNTAAVATDTCKKFL</sequence>
<keyword evidence="3" id="KW-1185">Reference proteome</keyword>
<comment type="caution">
    <text evidence="2">The sequence shown here is derived from an EMBL/GenBank/DDBJ whole genome shotgun (WGS) entry which is preliminary data.</text>
</comment>
<dbReference type="Proteomes" id="UP001286456">
    <property type="component" value="Unassembled WGS sequence"/>
</dbReference>
<evidence type="ECO:0000313" key="2">
    <source>
        <dbReference type="EMBL" id="KAK3333311.1"/>
    </source>
</evidence>
<dbReference type="PROSITE" id="PS51257">
    <property type="entry name" value="PROKAR_LIPOPROTEIN"/>
    <property type="match status" value="1"/>
</dbReference>
<dbReference type="EMBL" id="JAUEPO010000002">
    <property type="protein sequence ID" value="KAK3333311.1"/>
    <property type="molecule type" value="Genomic_DNA"/>
</dbReference>
<evidence type="ECO:0000313" key="3">
    <source>
        <dbReference type="Proteomes" id="UP001286456"/>
    </source>
</evidence>
<protein>
    <recommendedName>
        <fullName evidence="4">Secreted protein</fullName>
    </recommendedName>
</protein>
<evidence type="ECO:0008006" key="4">
    <source>
        <dbReference type="Google" id="ProtNLM"/>
    </source>
</evidence>
<feature type="signal peptide" evidence="1">
    <location>
        <begin position="1"/>
        <end position="24"/>
    </location>
</feature>
<reference evidence="2" key="2">
    <citation type="submission" date="2023-06" db="EMBL/GenBank/DDBJ databases">
        <authorList>
            <consortium name="Lawrence Berkeley National Laboratory"/>
            <person name="Haridas S."/>
            <person name="Hensen N."/>
            <person name="Bonometti L."/>
            <person name="Westerberg I."/>
            <person name="Brannstrom I.O."/>
            <person name="Guillou S."/>
            <person name="Cros-Aarteil S."/>
            <person name="Calhoun S."/>
            <person name="Kuo A."/>
            <person name="Mondo S."/>
            <person name="Pangilinan J."/>
            <person name="Riley R."/>
            <person name="Labutti K."/>
            <person name="Andreopoulos B."/>
            <person name="Lipzen A."/>
            <person name="Chen C."/>
            <person name="Yanf M."/>
            <person name="Daum C."/>
            <person name="Ng V."/>
            <person name="Clum A."/>
            <person name="Steindorff A."/>
            <person name="Ohm R."/>
            <person name="Martin F."/>
            <person name="Silar P."/>
            <person name="Natvig D."/>
            <person name="Lalanne C."/>
            <person name="Gautier V."/>
            <person name="Ament-Velasquez S.L."/>
            <person name="Kruys A."/>
            <person name="Hutchinson M.I."/>
            <person name="Powell A.J."/>
            <person name="Barry K."/>
            <person name="Miller A.N."/>
            <person name="Grigoriev I.V."/>
            <person name="Debuchy R."/>
            <person name="Gladieux P."/>
            <person name="Thoren M.H."/>
            <person name="Johannesson H."/>
        </authorList>
    </citation>
    <scope>NUCLEOTIDE SEQUENCE</scope>
    <source>
        <strain evidence="2">SMH4131-1</strain>
    </source>
</reference>
<organism evidence="2 3">
    <name type="scientific">Cercophora scortea</name>
    <dbReference type="NCBI Taxonomy" id="314031"/>
    <lineage>
        <taxon>Eukaryota</taxon>
        <taxon>Fungi</taxon>
        <taxon>Dikarya</taxon>
        <taxon>Ascomycota</taxon>
        <taxon>Pezizomycotina</taxon>
        <taxon>Sordariomycetes</taxon>
        <taxon>Sordariomycetidae</taxon>
        <taxon>Sordariales</taxon>
        <taxon>Lasiosphaeriaceae</taxon>
        <taxon>Cercophora</taxon>
    </lineage>
</organism>
<gene>
    <name evidence="2" type="ORF">B0T19DRAFT_417702</name>
</gene>